<dbReference type="PANTHER" id="PTHR32060">
    <property type="entry name" value="TAIL-SPECIFIC PROTEASE"/>
    <property type="match status" value="1"/>
</dbReference>
<evidence type="ECO:0000256" key="1">
    <source>
        <dbReference type="SAM" id="SignalP"/>
    </source>
</evidence>
<dbReference type="STRING" id="1121485.GCA_000426485_02532"/>
<proteinExistence type="predicted"/>
<sequence length="470" mass="52936">MRQVKILFYIFLSGILALSSCSDDDKSSNLTDNEYINKWIYSQMEEWYLWSADMPSTPDYNTEPNTFFKNLLNKSDDRFSWATSDYNNLINWTNSISTDIGFEYFTILDDNDKPEYYNIVYIKPNTDAEAKGLKRGDKITKVNGVTLTSDNYGSLLSSGNGIYSLTIEGKSEPVNISSMANYPENPVYYSNTYTEGNKRIGYLVYNSFTQDKGDDSGDYDVALIAALKQLYDNNITDLVLDLRYNSGGLVKCAQILASAIVKNRDINNVFIKNEYNANITAQIGNFSTLSLSDNFLDKFKVGSTRTNKDIPRLGDKISKVYILTGKYTGSSSELIINGLKPYMDVTLIGRTTYGKNVASISLYEEKDYLNKWGLQPIIMKVYNSAGQSDYTEGFPADIPINEFSYEMKQLGDKDEILLKAAINAITENEIVPLRLSKAADIKAVSPVVNRKGAMDMFIDKKFAEEIKSIK</sequence>
<comment type="caution">
    <text evidence="3">The sequence shown here is derived from an EMBL/GenBank/DDBJ whole genome shotgun (WGS) entry which is preliminary data.</text>
</comment>
<evidence type="ECO:0000313" key="3">
    <source>
        <dbReference type="EMBL" id="TFD98049.1"/>
    </source>
</evidence>
<dbReference type="GO" id="GO:0008236">
    <property type="term" value="F:serine-type peptidase activity"/>
    <property type="evidence" value="ECO:0007669"/>
    <property type="project" value="InterPro"/>
</dbReference>
<dbReference type="Gene3D" id="3.30.750.170">
    <property type="match status" value="1"/>
</dbReference>
<dbReference type="GO" id="GO:0004175">
    <property type="term" value="F:endopeptidase activity"/>
    <property type="evidence" value="ECO:0007669"/>
    <property type="project" value="TreeGrafter"/>
</dbReference>
<dbReference type="GO" id="GO:0007165">
    <property type="term" value="P:signal transduction"/>
    <property type="evidence" value="ECO:0007669"/>
    <property type="project" value="TreeGrafter"/>
</dbReference>
<evidence type="ECO:0000313" key="4">
    <source>
        <dbReference type="Proteomes" id="UP000297861"/>
    </source>
</evidence>
<protein>
    <recommendedName>
        <fullName evidence="2">Tail specific protease domain-containing protein</fullName>
    </recommendedName>
</protein>
<feature type="domain" description="Tail specific protease" evidence="2">
    <location>
        <begin position="169"/>
        <end position="401"/>
    </location>
</feature>
<organism evidence="3 4">
    <name type="scientific">Dysgonomonas capnocytophagoides</name>
    <dbReference type="NCBI Taxonomy" id="45254"/>
    <lineage>
        <taxon>Bacteria</taxon>
        <taxon>Pseudomonadati</taxon>
        <taxon>Bacteroidota</taxon>
        <taxon>Bacteroidia</taxon>
        <taxon>Bacteroidales</taxon>
        <taxon>Dysgonomonadaceae</taxon>
        <taxon>Dysgonomonas</taxon>
    </lineage>
</organism>
<dbReference type="InterPro" id="IPR029045">
    <property type="entry name" value="ClpP/crotonase-like_dom_sf"/>
</dbReference>
<dbReference type="GO" id="GO:0006508">
    <property type="term" value="P:proteolysis"/>
    <property type="evidence" value="ECO:0007669"/>
    <property type="project" value="InterPro"/>
</dbReference>
<dbReference type="InterPro" id="IPR036034">
    <property type="entry name" value="PDZ_sf"/>
</dbReference>
<dbReference type="SMART" id="SM00245">
    <property type="entry name" value="TSPc"/>
    <property type="match status" value="1"/>
</dbReference>
<gene>
    <name evidence="3" type="ORF">E2605_05365</name>
</gene>
<evidence type="ECO:0000259" key="2">
    <source>
        <dbReference type="SMART" id="SM00245"/>
    </source>
</evidence>
<accession>A0A4Y8L5X1</accession>
<feature type="chain" id="PRO_5021230354" description="Tail specific protease domain-containing protein" evidence="1">
    <location>
        <begin position="23"/>
        <end position="470"/>
    </location>
</feature>
<reference evidence="3 4" key="1">
    <citation type="submission" date="2019-03" db="EMBL/GenBank/DDBJ databases">
        <title>San Antonio Military Medical Center submission to MRSN (WRAIR), pending publication.</title>
        <authorList>
            <person name="Blyth D.M."/>
            <person name="Mccarthy S.L."/>
            <person name="Schall S.E."/>
            <person name="Stam J.A."/>
            <person name="Ong A.C."/>
            <person name="Mcgann P.T."/>
        </authorList>
    </citation>
    <scope>NUCLEOTIDE SEQUENCE [LARGE SCALE GENOMIC DNA]</scope>
    <source>
        <strain evidence="3 4">MRSN571793</strain>
    </source>
</reference>
<dbReference type="InterPro" id="IPR005151">
    <property type="entry name" value="Tail-specific_protease"/>
</dbReference>
<dbReference type="PANTHER" id="PTHR32060:SF30">
    <property type="entry name" value="CARBOXY-TERMINAL PROCESSING PROTEASE CTPA"/>
    <property type="match status" value="1"/>
</dbReference>
<keyword evidence="4" id="KW-1185">Reference proteome</keyword>
<dbReference type="AlphaFoldDB" id="A0A4Y8L5X1"/>
<dbReference type="EMBL" id="SOML01000002">
    <property type="protein sequence ID" value="TFD98049.1"/>
    <property type="molecule type" value="Genomic_DNA"/>
</dbReference>
<feature type="signal peptide" evidence="1">
    <location>
        <begin position="1"/>
        <end position="22"/>
    </location>
</feature>
<dbReference type="Proteomes" id="UP000297861">
    <property type="component" value="Unassembled WGS sequence"/>
</dbReference>
<name>A0A4Y8L5X1_9BACT</name>
<dbReference type="GO" id="GO:0030288">
    <property type="term" value="C:outer membrane-bounded periplasmic space"/>
    <property type="evidence" value="ECO:0007669"/>
    <property type="project" value="TreeGrafter"/>
</dbReference>
<keyword evidence="1" id="KW-0732">Signal</keyword>
<dbReference type="Pfam" id="PF03572">
    <property type="entry name" value="Peptidase_S41"/>
    <property type="match status" value="1"/>
</dbReference>
<dbReference type="Pfam" id="PF18294">
    <property type="entry name" value="Pept_S41_N"/>
    <property type="match status" value="1"/>
</dbReference>
<dbReference type="Gene3D" id="3.90.226.10">
    <property type="entry name" value="2-enoyl-CoA Hydratase, Chain A, domain 1"/>
    <property type="match status" value="1"/>
</dbReference>
<dbReference type="RefSeq" id="WP_134435749.1">
    <property type="nucleotide sequence ID" value="NZ_SOML01000002.1"/>
</dbReference>
<dbReference type="OrthoDB" id="7168509at2"/>
<dbReference type="Gene3D" id="2.30.42.10">
    <property type="match status" value="1"/>
</dbReference>
<dbReference type="PROSITE" id="PS51257">
    <property type="entry name" value="PROKAR_LIPOPROTEIN"/>
    <property type="match status" value="1"/>
</dbReference>
<dbReference type="CDD" id="cd07561">
    <property type="entry name" value="Peptidase_S41_CPP_like"/>
    <property type="match status" value="1"/>
</dbReference>
<dbReference type="SUPFAM" id="SSF52096">
    <property type="entry name" value="ClpP/crotonase"/>
    <property type="match status" value="1"/>
</dbReference>
<dbReference type="InterPro" id="IPR041613">
    <property type="entry name" value="Pept_S41_N"/>
</dbReference>
<dbReference type="SUPFAM" id="SSF50156">
    <property type="entry name" value="PDZ domain-like"/>
    <property type="match status" value="1"/>
</dbReference>